<gene>
    <name evidence="1" type="ORF">MYCFIDRAFT_208995</name>
</gene>
<keyword evidence="2" id="KW-1185">Reference proteome</keyword>
<reference evidence="1 2" key="1">
    <citation type="journal article" date="2012" name="PLoS Pathog.">
        <title>Diverse lifestyles and strategies of plant pathogenesis encoded in the genomes of eighteen Dothideomycetes fungi.</title>
        <authorList>
            <person name="Ohm R.A."/>
            <person name="Feau N."/>
            <person name="Henrissat B."/>
            <person name="Schoch C.L."/>
            <person name="Horwitz B.A."/>
            <person name="Barry K.W."/>
            <person name="Condon B.J."/>
            <person name="Copeland A.C."/>
            <person name="Dhillon B."/>
            <person name="Glaser F."/>
            <person name="Hesse C.N."/>
            <person name="Kosti I."/>
            <person name="LaButti K."/>
            <person name="Lindquist E.A."/>
            <person name="Lucas S."/>
            <person name="Salamov A.A."/>
            <person name="Bradshaw R.E."/>
            <person name="Ciuffetti L."/>
            <person name="Hamelin R.C."/>
            <person name="Kema G.H.J."/>
            <person name="Lawrence C."/>
            <person name="Scott J.A."/>
            <person name="Spatafora J.W."/>
            <person name="Turgeon B.G."/>
            <person name="de Wit P.J.G.M."/>
            <person name="Zhong S."/>
            <person name="Goodwin S.B."/>
            <person name="Grigoriev I.V."/>
        </authorList>
    </citation>
    <scope>NUCLEOTIDE SEQUENCE [LARGE SCALE GENOMIC DNA]</scope>
    <source>
        <strain evidence="1 2">CIRAD86</strain>
    </source>
</reference>
<feature type="non-terminal residue" evidence="1">
    <location>
        <position position="1"/>
    </location>
</feature>
<accession>M2YLB0</accession>
<evidence type="ECO:0000313" key="1">
    <source>
        <dbReference type="EMBL" id="EME78530.1"/>
    </source>
</evidence>
<dbReference type="RefSeq" id="XP_007930890.1">
    <property type="nucleotide sequence ID" value="XM_007932699.1"/>
</dbReference>
<dbReference type="VEuPathDB" id="FungiDB:MYCFIDRAFT_208995"/>
<name>M2YLB0_PSEFD</name>
<dbReference type="Proteomes" id="UP000016932">
    <property type="component" value="Unassembled WGS sequence"/>
</dbReference>
<dbReference type="AlphaFoldDB" id="M2YLB0"/>
<proteinExistence type="predicted"/>
<dbReference type="EMBL" id="KB446563">
    <property type="protein sequence ID" value="EME78530.1"/>
    <property type="molecule type" value="Genomic_DNA"/>
</dbReference>
<dbReference type="GeneID" id="19336734"/>
<dbReference type="HOGENOM" id="CLU_1787665_0_0_1"/>
<evidence type="ECO:0000313" key="2">
    <source>
        <dbReference type="Proteomes" id="UP000016932"/>
    </source>
</evidence>
<organism evidence="1 2">
    <name type="scientific">Pseudocercospora fijiensis (strain CIRAD86)</name>
    <name type="common">Black leaf streak disease fungus</name>
    <name type="synonym">Mycosphaerella fijiensis</name>
    <dbReference type="NCBI Taxonomy" id="383855"/>
    <lineage>
        <taxon>Eukaryota</taxon>
        <taxon>Fungi</taxon>
        <taxon>Dikarya</taxon>
        <taxon>Ascomycota</taxon>
        <taxon>Pezizomycotina</taxon>
        <taxon>Dothideomycetes</taxon>
        <taxon>Dothideomycetidae</taxon>
        <taxon>Mycosphaerellales</taxon>
        <taxon>Mycosphaerellaceae</taxon>
        <taxon>Pseudocercospora</taxon>
    </lineage>
</organism>
<dbReference type="KEGG" id="pfj:MYCFIDRAFT_208995"/>
<protein>
    <submittedName>
        <fullName evidence="1">Uncharacterized protein</fullName>
    </submittedName>
</protein>
<sequence>MSIRSFHCSLSLKSQFPIASHQELHLSQHASKRRAGRAASADLQAGRHGAWGMQTFCILSCSLWHHFLHNPSKFRCRSWYKLCVSLVGYIDQPPISAPRLQPHRLGPLKKTSRPLGHTVPPLLNLLRESSDVMCMRFADVMRGWL</sequence>